<gene>
    <name evidence="1" type="ORF">B8W98_04310</name>
</gene>
<accession>A0A269YHQ6</accession>
<protein>
    <submittedName>
        <fullName evidence="1">Uncharacterized protein</fullName>
    </submittedName>
</protein>
<dbReference type="Proteomes" id="UP000216802">
    <property type="component" value="Unassembled WGS sequence"/>
</dbReference>
<reference evidence="1 2" key="1">
    <citation type="submission" date="2017-04" db="EMBL/GenBank/DDBJ databases">
        <title>Kefir bacterial isolates.</title>
        <authorList>
            <person name="Kim Y."/>
            <person name="Blasche S."/>
            <person name="Patil K.R."/>
        </authorList>
    </citation>
    <scope>NUCLEOTIDE SEQUENCE [LARGE SCALE GENOMIC DNA]</scope>
    <source>
        <strain evidence="1 2">OG2</strain>
    </source>
</reference>
<comment type="caution">
    <text evidence="1">The sequence shown here is derived from an EMBL/GenBank/DDBJ whole genome shotgun (WGS) entry which is preliminary data.</text>
</comment>
<name>A0A269YHQ6_9LACO</name>
<dbReference type="AlphaFoldDB" id="A0A269YHQ6"/>
<evidence type="ECO:0000313" key="1">
    <source>
        <dbReference type="EMBL" id="PAK85087.1"/>
    </source>
</evidence>
<evidence type="ECO:0000313" key="2">
    <source>
        <dbReference type="Proteomes" id="UP000216802"/>
    </source>
</evidence>
<organism evidence="1 2">
    <name type="scientific">Lentilactobacillus parakefiri</name>
    <dbReference type="NCBI Taxonomy" id="152332"/>
    <lineage>
        <taxon>Bacteria</taxon>
        <taxon>Bacillati</taxon>
        <taxon>Bacillota</taxon>
        <taxon>Bacilli</taxon>
        <taxon>Lactobacillales</taxon>
        <taxon>Lactobacillaceae</taxon>
        <taxon>Lentilactobacillus</taxon>
    </lineage>
</organism>
<proteinExistence type="predicted"/>
<dbReference type="EMBL" id="NCXI01000021">
    <property type="protein sequence ID" value="PAK85087.1"/>
    <property type="molecule type" value="Genomic_DNA"/>
</dbReference>
<sequence length="87" mass="9917">MLLMIHPCVFKINTHGCINTKANYYLDLIQKDCYGYLLILAFGKMKSVESGMHDTLHIAEGDQMMKDSSYREGVNAEKNKLTRQSSI</sequence>